<evidence type="ECO:0000313" key="1">
    <source>
        <dbReference type="EMBL" id="KAJ4968907.1"/>
    </source>
</evidence>
<protein>
    <submittedName>
        <fullName evidence="1">Uncharacterized protein</fullName>
    </submittedName>
</protein>
<sequence length="154" mass="18057">MVFLVKLKLKKIMVWNNLIGQQKVAQLLKEFKNHWEVIMEMVAIEVESLSINSHPTSATMPRELLDAINEHESDDVMWVIEKTLTITDMKSQVRLKKFLTDTEKRQALYEDILVDVLLWRLIFKNANEQNRHLCINKKWAKLVVGNNLQMGDIV</sequence>
<reference evidence="1" key="1">
    <citation type="journal article" date="2023" name="Plant J.">
        <title>The genome of the king protea, Protea cynaroides.</title>
        <authorList>
            <person name="Chang J."/>
            <person name="Duong T.A."/>
            <person name="Schoeman C."/>
            <person name="Ma X."/>
            <person name="Roodt D."/>
            <person name="Barker N."/>
            <person name="Li Z."/>
            <person name="Van de Peer Y."/>
            <person name="Mizrachi E."/>
        </authorList>
    </citation>
    <scope>NUCLEOTIDE SEQUENCE</scope>
    <source>
        <tissue evidence="1">Young leaves</tissue>
    </source>
</reference>
<keyword evidence="2" id="KW-1185">Reference proteome</keyword>
<organism evidence="1 2">
    <name type="scientific">Protea cynaroides</name>
    <dbReference type="NCBI Taxonomy" id="273540"/>
    <lineage>
        <taxon>Eukaryota</taxon>
        <taxon>Viridiplantae</taxon>
        <taxon>Streptophyta</taxon>
        <taxon>Embryophyta</taxon>
        <taxon>Tracheophyta</taxon>
        <taxon>Spermatophyta</taxon>
        <taxon>Magnoliopsida</taxon>
        <taxon>Proteales</taxon>
        <taxon>Proteaceae</taxon>
        <taxon>Protea</taxon>
    </lineage>
</organism>
<accession>A0A9Q0QR71</accession>
<proteinExistence type="predicted"/>
<dbReference type="Proteomes" id="UP001141806">
    <property type="component" value="Unassembled WGS sequence"/>
</dbReference>
<evidence type="ECO:0000313" key="2">
    <source>
        <dbReference type="Proteomes" id="UP001141806"/>
    </source>
</evidence>
<dbReference type="AlphaFoldDB" id="A0A9Q0QR71"/>
<gene>
    <name evidence="1" type="ORF">NE237_015608</name>
</gene>
<dbReference type="EMBL" id="JAMYWD010000006">
    <property type="protein sequence ID" value="KAJ4968907.1"/>
    <property type="molecule type" value="Genomic_DNA"/>
</dbReference>
<dbReference type="OrthoDB" id="1935604at2759"/>
<name>A0A9Q0QR71_9MAGN</name>
<comment type="caution">
    <text evidence="1">The sequence shown here is derived from an EMBL/GenBank/DDBJ whole genome shotgun (WGS) entry which is preliminary data.</text>
</comment>